<protein>
    <recommendedName>
        <fullName evidence="4">YesK-like protein</fullName>
    </recommendedName>
</protein>
<keyword evidence="1" id="KW-0472">Membrane</keyword>
<feature type="transmembrane region" description="Helical" evidence="1">
    <location>
        <begin position="37"/>
        <end position="55"/>
    </location>
</feature>
<dbReference type="Proteomes" id="UP000613512">
    <property type="component" value="Unassembled WGS sequence"/>
</dbReference>
<proteinExistence type="predicted"/>
<evidence type="ECO:0008006" key="4">
    <source>
        <dbReference type="Google" id="ProtNLM"/>
    </source>
</evidence>
<keyword evidence="1" id="KW-0812">Transmembrane</keyword>
<sequence length="97" mass="10171">MLVQAVITIAAVLTVAAIILGFIFLKSSGGKGYLPYIPSAILFFGGIIVVCAATPQKIMIWEAGLGGWGIASLFAAGISFMILSVIHAYFVHDEKVA</sequence>
<reference evidence="2" key="1">
    <citation type="journal article" date="2014" name="Int. J. Syst. Evol. Microbiol.">
        <title>Complete genome sequence of Corynebacterium casei LMG S-19264T (=DSM 44701T), isolated from a smear-ripened cheese.</title>
        <authorList>
            <consortium name="US DOE Joint Genome Institute (JGI-PGF)"/>
            <person name="Walter F."/>
            <person name="Albersmeier A."/>
            <person name="Kalinowski J."/>
            <person name="Ruckert C."/>
        </authorList>
    </citation>
    <scope>NUCLEOTIDE SEQUENCE</scope>
    <source>
        <strain evidence="2">CGMCC 1.12408</strain>
    </source>
</reference>
<name>A0A916W530_9BACI</name>
<reference evidence="2" key="2">
    <citation type="submission" date="2020-09" db="EMBL/GenBank/DDBJ databases">
        <authorList>
            <person name="Sun Q."/>
            <person name="Zhou Y."/>
        </authorList>
    </citation>
    <scope>NUCLEOTIDE SEQUENCE</scope>
    <source>
        <strain evidence="2">CGMCC 1.12408</strain>
    </source>
</reference>
<evidence type="ECO:0000256" key="1">
    <source>
        <dbReference type="SAM" id="Phobius"/>
    </source>
</evidence>
<accession>A0A916W530</accession>
<keyword evidence="3" id="KW-1185">Reference proteome</keyword>
<dbReference type="EMBL" id="BMEY01000003">
    <property type="protein sequence ID" value="GGA66270.1"/>
    <property type="molecule type" value="Genomic_DNA"/>
</dbReference>
<dbReference type="RefSeq" id="WP_188383364.1">
    <property type="nucleotide sequence ID" value="NZ_BMEY01000003.1"/>
</dbReference>
<keyword evidence="1" id="KW-1133">Transmembrane helix</keyword>
<evidence type="ECO:0000313" key="2">
    <source>
        <dbReference type="EMBL" id="GGA66270.1"/>
    </source>
</evidence>
<feature type="transmembrane region" description="Helical" evidence="1">
    <location>
        <begin position="67"/>
        <end position="91"/>
    </location>
</feature>
<organism evidence="2 3">
    <name type="scientific">Ornithinibacillus halotolerans</name>
    <dbReference type="NCBI Taxonomy" id="1274357"/>
    <lineage>
        <taxon>Bacteria</taxon>
        <taxon>Bacillati</taxon>
        <taxon>Bacillota</taxon>
        <taxon>Bacilli</taxon>
        <taxon>Bacillales</taxon>
        <taxon>Bacillaceae</taxon>
        <taxon>Ornithinibacillus</taxon>
    </lineage>
</organism>
<feature type="transmembrane region" description="Helical" evidence="1">
    <location>
        <begin position="6"/>
        <end position="25"/>
    </location>
</feature>
<gene>
    <name evidence="2" type="ORF">GCM10008025_07600</name>
</gene>
<evidence type="ECO:0000313" key="3">
    <source>
        <dbReference type="Proteomes" id="UP000613512"/>
    </source>
</evidence>
<comment type="caution">
    <text evidence="2">The sequence shown here is derived from an EMBL/GenBank/DDBJ whole genome shotgun (WGS) entry which is preliminary data.</text>
</comment>
<dbReference type="AlphaFoldDB" id="A0A916W530"/>